<protein>
    <submittedName>
        <fullName evidence="1">Uncharacterized protein</fullName>
    </submittedName>
</protein>
<dbReference type="KEGG" id="crq:GCK72_021122"/>
<proteinExistence type="predicted"/>
<evidence type="ECO:0000313" key="2">
    <source>
        <dbReference type="Proteomes" id="UP000483820"/>
    </source>
</evidence>
<dbReference type="EMBL" id="WUAV01000005">
    <property type="protein sequence ID" value="KAF1754559.1"/>
    <property type="molecule type" value="Genomic_DNA"/>
</dbReference>
<evidence type="ECO:0000313" key="1">
    <source>
        <dbReference type="EMBL" id="KAF1754559.1"/>
    </source>
</evidence>
<dbReference type="AlphaFoldDB" id="A0A6A5GJQ3"/>
<dbReference type="Proteomes" id="UP000483820">
    <property type="component" value="Chromosome V"/>
</dbReference>
<dbReference type="RefSeq" id="XP_053582945.1">
    <property type="nucleotide sequence ID" value="XM_053734032.1"/>
</dbReference>
<sequence>MPIVYNEISTLFKREATRISFSFNDQEARSFIRQPLSITECHYEHIGGSAGVSTVVTISLRDYLVEDYFISVVCEDVEAFVRHQTKNFIQFSLTTSNTYGDQKMLETNINRMCRCLENSLQSRKEKLKVEQFSLSVLEISQAVSAVNLLDREILQIVTVHLPFEDHLFMADDFIPLMKGQGRRKLDLRIHLHDFSLKVLEEVRKLLSSTSNQLNSITINYKNVDEKCIELIAETEHLPEEKTVKFSIDHSADPIEEIAMLNLSDNRFTLNIFEIPSIMMSIASPLGCFEIQTLRKVSRGIRQCVDYVKPDPHIHRCFIRVGNSLRVRIDSMMNRPIWAHYKGSLEQEAVRVVNDFDSNTRHQKSCMDNLNIDMDKEICKLKEEVDPALSPNCSEMS</sequence>
<dbReference type="CTD" id="78777116"/>
<gene>
    <name evidence="1" type="ORF">GCK72_021122</name>
</gene>
<name>A0A6A5GJQ3_CAERE</name>
<organism evidence="1 2">
    <name type="scientific">Caenorhabditis remanei</name>
    <name type="common">Caenorhabditis vulgaris</name>
    <dbReference type="NCBI Taxonomy" id="31234"/>
    <lineage>
        <taxon>Eukaryota</taxon>
        <taxon>Metazoa</taxon>
        <taxon>Ecdysozoa</taxon>
        <taxon>Nematoda</taxon>
        <taxon>Chromadorea</taxon>
        <taxon>Rhabditida</taxon>
        <taxon>Rhabditina</taxon>
        <taxon>Rhabditomorpha</taxon>
        <taxon>Rhabditoidea</taxon>
        <taxon>Rhabditidae</taxon>
        <taxon>Peloderinae</taxon>
        <taxon>Caenorhabditis</taxon>
    </lineage>
</organism>
<dbReference type="GeneID" id="78777116"/>
<reference evidence="1 2" key="1">
    <citation type="submission" date="2019-12" db="EMBL/GenBank/DDBJ databases">
        <title>Chromosome-level assembly of the Caenorhabditis remanei genome.</title>
        <authorList>
            <person name="Teterina A.A."/>
            <person name="Willis J.H."/>
            <person name="Phillips P.C."/>
        </authorList>
    </citation>
    <scope>NUCLEOTIDE SEQUENCE [LARGE SCALE GENOMIC DNA]</scope>
    <source>
        <strain evidence="1 2">PX506</strain>
        <tissue evidence="1">Whole organism</tissue>
    </source>
</reference>
<accession>A0A6A5GJQ3</accession>
<comment type="caution">
    <text evidence="1">The sequence shown here is derived from an EMBL/GenBank/DDBJ whole genome shotgun (WGS) entry which is preliminary data.</text>
</comment>